<protein>
    <submittedName>
        <fullName evidence="9">Vesicular acetylcholine transporter</fullName>
    </submittedName>
</protein>
<keyword evidence="2" id="KW-0813">Transport</keyword>
<reference evidence="9 10" key="1">
    <citation type="journal article" date="2019" name="Philos. Trans. R. Soc. Lond., B, Biol. Sci.">
        <title>Ant behaviour and brain gene expression of defending hosts depend on the ecological success of the intruding social parasite.</title>
        <authorList>
            <person name="Kaur R."/>
            <person name="Stoldt M."/>
            <person name="Jongepier E."/>
            <person name="Feldmeyer B."/>
            <person name="Menzel F."/>
            <person name="Bornberg-Bauer E."/>
            <person name="Foitzik S."/>
        </authorList>
    </citation>
    <scope>NUCLEOTIDE SEQUENCE [LARGE SCALE GENOMIC DNA]</scope>
    <source>
        <tissue evidence="9">Whole body</tissue>
    </source>
</reference>
<evidence type="ECO:0000256" key="1">
    <source>
        <dbReference type="ARBA" id="ARBA00004141"/>
    </source>
</evidence>
<evidence type="ECO:0000256" key="4">
    <source>
        <dbReference type="ARBA" id="ARBA00022775"/>
    </source>
</evidence>
<dbReference type="GO" id="GO:0043195">
    <property type="term" value="C:terminal bouton"/>
    <property type="evidence" value="ECO:0007669"/>
    <property type="project" value="TreeGrafter"/>
</dbReference>
<evidence type="ECO:0000256" key="6">
    <source>
        <dbReference type="ARBA" id="ARBA00023136"/>
    </source>
</evidence>
<dbReference type="GO" id="GO:0030122">
    <property type="term" value="C:AP-2 adaptor complex"/>
    <property type="evidence" value="ECO:0007669"/>
    <property type="project" value="TreeGrafter"/>
</dbReference>
<evidence type="ECO:0000313" key="10">
    <source>
        <dbReference type="Proteomes" id="UP000310200"/>
    </source>
</evidence>
<keyword evidence="5 8" id="KW-1133">Transmembrane helix</keyword>
<keyword evidence="4" id="KW-0532">Neurotransmitter transport</keyword>
<dbReference type="GO" id="GO:0030121">
    <property type="term" value="C:AP-1 adaptor complex"/>
    <property type="evidence" value="ECO:0007669"/>
    <property type="project" value="TreeGrafter"/>
</dbReference>
<evidence type="ECO:0000256" key="8">
    <source>
        <dbReference type="SAM" id="Phobius"/>
    </source>
</evidence>
<dbReference type="InterPro" id="IPR036259">
    <property type="entry name" value="MFS_trans_sf"/>
</dbReference>
<comment type="caution">
    <text evidence="9">The sequence shown here is derived from an EMBL/GenBank/DDBJ whole genome shotgun (WGS) entry which is preliminary data.</text>
</comment>
<organism evidence="9 10">
    <name type="scientific">Temnothorax longispinosus</name>
    <dbReference type="NCBI Taxonomy" id="300112"/>
    <lineage>
        <taxon>Eukaryota</taxon>
        <taxon>Metazoa</taxon>
        <taxon>Ecdysozoa</taxon>
        <taxon>Arthropoda</taxon>
        <taxon>Hexapoda</taxon>
        <taxon>Insecta</taxon>
        <taxon>Pterygota</taxon>
        <taxon>Neoptera</taxon>
        <taxon>Endopterygota</taxon>
        <taxon>Hymenoptera</taxon>
        <taxon>Apocrita</taxon>
        <taxon>Aculeata</taxon>
        <taxon>Formicoidea</taxon>
        <taxon>Formicidae</taxon>
        <taxon>Myrmicinae</taxon>
        <taxon>Temnothorax</taxon>
    </lineage>
</organism>
<dbReference type="GO" id="GO:0007268">
    <property type="term" value="P:chemical synaptic transmission"/>
    <property type="evidence" value="ECO:0007669"/>
    <property type="project" value="TreeGrafter"/>
</dbReference>
<feature type="transmembrane region" description="Helical" evidence="8">
    <location>
        <begin position="62"/>
        <end position="85"/>
    </location>
</feature>
<evidence type="ECO:0000256" key="7">
    <source>
        <dbReference type="ARBA" id="ARBA00023180"/>
    </source>
</evidence>
<dbReference type="Proteomes" id="UP000310200">
    <property type="component" value="Unassembled WGS sequence"/>
</dbReference>
<dbReference type="SUPFAM" id="SSF103473">
    <property type="entry name" value="MFS general substrate transporter"/>
    <property type="match status" value="1"/>
</dbReference>
<feature type="transmembrane region" description="Helical" evidence="8">
    <location>
        <begin position="6"/>
        <end position="26"/>
    </location>
</feature>
<keyword evidence="3 8" id="KW-0812">Transmembrane</keyword>
<dbReference type="PANTHER" id="PTHR23506">
    <property type="entry name" value="GH10249P"/>
    <property type="match status" value="1"/>
</dbReference>
<sequence>MIPLCGICFGIALIDTALLPTLGYLVDVRYVSVYGSIYAIADISYSLAYAVGPIIAGGVVEAIGFTALNIGIAFSNLLYAPCLLYTSRCV</sequence>
<accession>A0A4S2KSK3</accession>
<dbReference type="AlphaFoldDB" id="A0A4S2KSK3"/>
<evidence type="ECO:0000256" key="5">
    <source>
        <dbReference type="ARBA" id="ARBA00022989"/>
    </source>
</evidence>
<evidence type="ECO:0000256" key="3">
    <source>
        <dbReference type="ARBA" id="ARBA00022692"/>
    </source>
</evidence>
<feature type="transmembrane region" description="Helical" evidence="8">
    <location>
        <begin position="33"/>
        <end position="56"/>
    </location>
</feature>
<comment type="subcellular location">
    <subcellularLocation>
        <location evidence="1">Membrane</location>
        <topology evidence="1">Multi-pass membrane protein</topology>
    </subcellularLocation>
</comment>
<keyword evidence="10" id="KW-1185">Reference proteome</keyword>
<evidence type="ECO:0000256" key="2">
    <source>
        <dbReference type="ARBA" id="ARBA00022448"/>
    </source>
</evidence>
<dbReference type="GO" id="GO:0005277">
    <property type="term" value="F:acetylcholine transmembrane transporter activity"/>
    <property type="evidence" value="ECO:0007669"/>
    <property type="project" value="TreeGrafter"/>
</dbReference>
<keyword evidence="7" id="KW-0325">Glycoprotein</keyword>
<gene>
    <name evidence="9" type="ORF">DBV15_07324</name>
</gene>
<dbReference type="PANTHER" id="PTHR23506:SF13">
    <property type="entry name" value="VESICULAR ACETYLCHOLINE TRANSPORTER"/>
    <property type="match status" value="1"/>
</dbReference>
<name>A0A4S2KSK3_9HYME</name>
<proteinExistence type="predicted"/>
<dbReference type="STRING" id="300112.A0A4S2KSK3"/>
<dbReference type="InterPro" id="IPR050930">
    <property type="entry name" value="MFS_Vesicular_Transporter"/>
</dbReference>
<evidence type="ECO:0000313" key="9">
    <source>
        <dbReference type="EMBL" id="TGZ50968.1"/>
    </source>
</evidence>
<dbReference type="EMBL" id="QBLH01001804">
    <property type="protein sequence ID" value="TGZ50968.1"/>
    <property type="molecule type" value="Genomic_DNA"/>
</dbReference>
<keyword evidence="6 8" id="KW-0472">Membrane</keyword>